<name>A0ACC2M670_PERAE</name>
<protein>
    <submittedName>
        <fullName evidence="1">Uncharacterized protein</fullName>
    </submittedName>
</protein>
<keyword evidence="2" id="KW-1185">Reference proteome</keyword>
<sequence>MQRADYFDSNNQSCRGAEKEKKRGICEICPFFPLPEASKEGFVAGMRFGPTLFGLEILKLGELGNLFGGK</sequence>
<reference evidence="1 2" key="1">
    <citation type="journal article" date="2022" name="Hortic Res">
        <title>A haplotype resolved chromosomal level avocado genome allows analysis of novel avocado genes.</title>
        <authorList>
            <person name="Nath O."/>
            <person name="Fletcher S.J."/>
            <person name="Hayward A."/>
            <person name="Shaw L.M."/>
            <person name="Masouleh A.K."/>
            <person name="Furtado A."/>
            <person name="Henry R.J."/>
            <person name="Mitter N."/>
        </authorList>
    </citation>
    <scope>NUCLEOTIDE SEQUENCE [LARGE SCALE GENOMIC DNA]</scope>
    <source>
        <strain evidence="2">cv. Hass</strain>
    </source>
</reference>
<comment type="caution">
    <text evidence="1">The sequence shown here is derived from an EMBL/GenBank/DDBJ whole genome shotgun (WGS) entry which is preliminary data.</text>
</comment>
<evidence type="ECO:0000313" key="2">
    <source>
        <dbReference type="Proteomes" id="UP001234297"/>
    </source>
</evidence>
<accession>A0ACC2M670</accession>
<evidence type="ECO:0000313" key="1">
    <source>
        <dbReference type="EMBL" id="KAJ8641123.1"/>
    </source>
</evidence>
<dbReference type="EMBL" id="CM056813">
    <property type="protein sequence ID" value="KAJ8641123.1"/>
    <property type="molecule type" value="Genomic_DNA"/>
</dbReference>
<proteinExistence type="predicted"/>
<organism evidence="1 2">
    <name type="scientific">Persea americana</name>
    <name type="common">Avocado</name>
    <dbReference type="NCBI Taxonomy" id="3435"/>
    <lineage>
        <taxon>Eukaryota</taxon>
        <taxon>Viridiplantae</taxon>
        <taxon>Streptophyta</taxon>
        <taxon>Embryophyta</taxon>
        <taxon>Tracheophyta</taxon>
        <taxon>Spermatophyta</taxon>
        <taxon>Magnoliopsida</taxon>
        <taxon>Magnoliidae</taxon>
        <taxon>Laurales</taxon>
        <taxon>Lauraceae</taxon>
        <taxon>Persea</taxon>
    </lineage>
</organism>
<gene>
    <name evidence="1" type="ORF">MRB53_017817</name>
</gene>
<dbReference type="Proteomes" id="UP001234297">
    <property type="component" value="Chromosome 5"/>
</dbReference>